<accession>A0A6P6YJ60</accession>
<dbReference type="OrthoDB" id="191080at2759"/>
<feature type="binding site" evidence="9">
    <location>
        <position position="119"/>
    </location>
    <ligand>
        <name>Zn(2+)</name>
        <dbReference type="ChEBI" id="CHEBI:29105"/>
    </ligand>
</feature>
<evidence type="ECO:0000256" key="5">
    <source>
        <dbReference type="ARBA" id="ARBA00022833"/>
    </source>
</evidence>
<evidence type="ECO:0000256" key="6">
    <source>
        <dbReference type="ARBA" id="ARBA00023167"/>
    </source>
</evidence>
<dbReference type="KEGG" id="dpte:113798933"/>
<dbReference type="GO" id="GO:0019509">
    <property type="term" value="P:L-methionine salvage from methylthioadenosine"/>
    <property type="evidence" value="ECO:0007669"/>
    <property type="project" value="UniProtKB-UniRule"/>
</dbReference>
<feature type="binding site" evidence="9">
    <location>
        <position position="197"/>
    </location>
    <ligand>
        <name>Zn(2+)</name>
        <dbReference type="ChEBI" id="CHEBI:29105"/>
    </ligand>
</feature>
<feature type="binding site" evidence="9">
    <location>
        <position position="99"/>
    </location>
    <ligand>
        <name>substrate</name>
    </ligand>
</feature>
<dbReference type="Proteomes" id="UP000515146">
    <property type="component" value="Unplaced"/>
</dbReference>
<keyword evidence="12" id="KW-1185">Reference proteome</keyword>
<dbReference type="RefSeq" id="XP_027205320.1">
    <property type="nucleotide sequence ID" value="XM_027349519.1"/>
</dbReference>
<dbReference type="Gene3D" id="3.40.225.10">
    <property type="entry name" value="Class II aldolase/adducin N-terminal domain"/>
    <property type="match status" value="1"/>
</dbReference>
<dbReference type="InterPro" id="IPR036409">
    <property type="entry name" value="Aldolase_II/adducin_N_sf"/>
</dbReference>
<dbReference type="Pfam" id="PF00596">
    <property type="entry name" value="Aldolase_II"/>
    <property type="match status" value="1"/>
</dbReference>
<keyword evidence="2 9" id="KW-0963">Cytoplasm</keyword>
<gene>
    <name evidence="13" type="primary">LOC113798933</name>
</gene>
<dbReference type="NCBIfam" id="TIGR03328">
    <property type="entry name" value="salvage_mtnB"/>
    <property type="match status" value="1"/>
</dbReference>
<evidence type="ECO:0000313" key="13">
    <source>
        <dbReference type="RefSeq" id="XP_027205320.1"/>
    </source>
</evidence>
<dbReference type="InParanoid" id="A0A6P6YJ60"/>
<dbReference type="InterPro" id="IPR027514">
    <property type="entry name" value="Salvage_MtnB_euk"/>
</dbReference>
<evidence type="ECO:0000256" key="4">
    <source>
        <dbReference type="ARBA" id="ARBA00022723"/>
    </source>
</evidence>
<dbReference type="UniPathway" id="UPA00904">
    <property type="reaction ID" value="UER00875"/>
</dbReference>
<keyword evidence="4 9" id="KW-0479">Metal-binding</keyword>
<feature type="binding site" evidence="9">
    <location>
        <position position="117"/>
    </location>
    <ligand>
        <name>Zn(2+)</name>
        <dbReference type="ChEBI" id="CHEBI:29105"/>
    </ligand>
</feature>
<protein>
    <recommendedName>
        <fullName evidence="9">Probable methylthioribulose-1-phosphate dehydratase</fullName>
        <shortName evidence="9">MTRu-1-P dehydratase</shortName>
        <ecNumber evidence="9">4.2.1.109</ecNumber>
    </recommendedName>
</protein>
<comment type="cofactor">
    <cofactor evidence="9">
        <name>Zn(2+)</name>
        <dbReference type="ChEBI" id="CHEBI:29105"/>
    </cofactor>
    <text evidence="9">Binds 1 zinc ion per subunit.</text>
</comment>
<dbReference type="OMA" id="WFPGTSG"/>
<evidence type="ECO:0000259" key="11">
    <source>
        <dbReference type="SMART" id="SM01007"/>
    </source>
</evidence>
<keyword evidence="7 9" id="KW-0456">Lyase</keyword>
<dbReference type="GO" id="GO:0046570">
    <property type="term" value="F:methylthioribulose 1-phosphate dehydratase activity"/>
    <property type="evidence" value="ECO:0007669"/>
    <property type="project" value="UniProtKB-UniRule"/>
</dbReference>
<feature type="domain" description="Class II aldolase/adducin N-terminal" evidence="11">
    <location>
        <begin position="26"/>
        <end position="224"/>
    </location>
</feature>
<comment type="subcellular location">
    <subcellularLocation>
        <location evidence="9">Cytoplasm</location>
    </subcellularLocation>
</comment>
<evidence type="ECO:0000256" key="10">
    <source>
        <dbReference type="SAM" id="MobiDB-lite"/>
    </source>
</evidence>
<comment type="catalytic activity">
    <reaction evidence="9">
        <text>5-(methylsulfanyl)-D-ribulose 1-phosphate = 5-methylsulfanyl-2,3-dioxopentyl phosphate + H2O</text>
        <dbReference type="Rhea" id="RHEA:15549"/>
        <dbReference type="ChEBI" id="CHEBI:15377"/>
        <dbReference type="ChEBI" id="CHEBI:58548"/>
        <dbReference type="ChEBI" id="CHEBI:58828"/>
        <dbReference type="EC" id="4.2.1.109"/>
    </reaction>
</comment>
<comment type="similarity">
    <text evidence="1">Belongs to the aldolase class II family. Adducin subfamily.</text>
</comment>
<keyword evidence="5 9" id="KW-0862">Zinc</keyword>
<comment type="pathway">
    <text evidence="9">Amino-acid biosynthesis; L-methionine biosynthesis via salvage pathway; L-methionine from S-methyl-5-thio-alpha-D-ribose 1-phosphate: step 2/6.</text>
</comment>
<organism evidence="12 13">
    <name type="scientific">Dermatophagoides pteronyssinus</name>
    <name type="common">European house dust mite</name>
    <dbReference type="NCBI Taxonomy" id="6956"/>
    <lineage>
        <taxon>Eukaryota</taxon>
        <taxon>Metazoa</taxon>
        <taxon>Ecdysozoa</taxon>
        <taxon>Arthropoda</taxon>
        <taxon>Chelicerata</taxon>
        <taxon>Arachnida</taxon>
        <taxon>Acari</taxon>
        <taxon>Acariformes</taxon>
        <taxon>Sarcoptiformes</taxon>
        <taxon>Astigmata</taxon>
        <taxon>Psoroptidia</taxon>
        <taxon>Analgoidea</taxon>
        <taxon>Pyroglyphidae</taxon>
        <taxon>Dermatophagoidinae</taxon>
        <taxon>Dermatophagoides</taxon>
    </lineage>
</organism>
<keyword evidence="6 9" id="KW-0486">Methionine biosynthesis</keyword>
<dbReference type="SUPFAM" id="SSF53639">
    <property type="entry name" value="AraD/HMP-PK domain-like"/>
    <property type="match status" value="1"/>
</dbReference>
<dbReference type="GO" id="GO:0005737">
    <property type="term" value="C:cytoplasm"/>
    <property type="evidence" value="ECO:0007669"/>
    <property type="project" value="UniProtKB-SubCell"/>
</dbReference>
<name>A0A6P6YJ60_DERPT</name>
<dbReference type="InterPro" id="IPR001303">
    <property type="entry name" value="Aldolase_II/adducin_N"/>
</dbReference>
<evidence type="ECO:0000313" key="12">
    <source>
        <dbReference type="Proteomes" id="UP000515146"/>
    </source>
</evidence>
<sequence length="243" mass="27775">MSTTNDQLIDNKNDNLIDDDDEHPRKLIPKLCRQMYKLGWVTGTGGGMSIRMNNQEIYIAPSGVQKECLKPEHLFIIDIDGNVKCLPTAKKLCLKQSECTPLFLTAYRQRNAGAVIHSHSISAVLATIITDGREFRVSHQEMIKGIKRGSTNENYHYNQTLIVPIIENTPFERDLTKQLEKALEEYPDTNAVLVRRHGVYIWGRTWKQAKTMAECYDYLFNYVVQLKQFGIDPVLKSTTNGCH</sequence>
<dbReference type="FunCoup" id="A0A6P6YJ60">
    <property type="interactions" value="772"/>
</dbReference>
<dbReference type="EC" id="4.2.1.109" evidence="9"/>
<proteinExistence type="inferred from homology"/>
<dbReference type="InterPro" id="IPR017714">
    <property type="entry name" value="MethylthioRu-1-P_deHdtase_MtnB"/>
</dbReference>
<dbReference type="GO" id="GO:0008270">
    <property type="term" value="F:zinc ion binding"/>
    <property type="evidence" value="ECO:0007669"/>
    <property type="project" value="UniProtKB-UniRule"/>
</dbReference>
<dbReference type="PANTHER" id="PTHR10640">
    <property type="entry name" value="METHYLTHIORIBULOSE-1-PHOSPHATE DEHYDRATASE"/>
    <property type="match status" value="1"/>
</dbReference>
<evidence type="ECO:0000256" key="2">
    <source>
        <dbReference type="ARBA" id="ARBA00022490"/>
    </source>
</evidence>
<feature type="region of interest" description="Disordered" evidence="10">
    <location>
        <begin position="1"/>
        <end position="20"/>
    </location>
</feature>
<dbReference type="AlphaFoldDB" id="A0A6P6YJ60"/>
<dbReference type="PANTHER" id="PTHR10640:SF7">
    <property type="entry name" value="METHYLTHIORIBULOSE-1-PHOSPHATE DEHYDRATASE"/>
    <property type="match status" value="1"/>
</dbReference>
<evidence type="ECO:0000256" key="9">
    <source>
        <dbReference type="HAMAP-Rule" id="MF_03116"/>
    </source>
</evidence>
<reference evidence="13" key="1">
    <citation type="submission" date="2025-08" db="UniProtKB">
        <authorList>
            <consortium name="RefSeq"/>
        </authorList>
    </citation>
    <scope>IDENTIFICATION</scope>
    <source>
        <strain evidence="13">Airmid</strain>
    </source>
</reference>
<comment type="function">
    <text evidence="8">Catalyzes the dehydration of methylthioribulose-1-phosphate (MTRu-1-P) into 2,3-diketo-5-methylthiopentyl-1-phosphate (DK-MTP-1-P). Functions in the methionine salvage pathway, which plays a key role in cancer, apoptosis, microbial proliferation and inflammation. May inhibit the CASP1-related inflammatory response (pyroptosis), the CASP9-dependent apoptotic pathway and the cytochrome c-dependent and APAF1-mediated cell death.</text>
</comment>
<keyword evidence="3 9" id="KW-0028">Amino-acid biosynthesis</keyword>
<evidence type="ECO:0000256" key="3">
    <source>
        <dbReference type="ARBA" id="ARBA00022605"/>
    </source>
</evidence>
<dbReference type="FunFam" id="3.40.225.10:FF:000003">
    <property type="entry name" value="Methylthioribulose-1-phosphate dehydratase"/>
    <property type="match status" value="1"/>
</dbReference>
<evidence type="ECO:0000256" key="8">
    <source>
        <dbReference type="ARBA" id="ARBA00060021"/>
    </source>
</evidence>
<dbReference type="SMART" id="SM01007">
    <property type="entry name" value="Aldolase_II"/>
    <property type="match status" value="1"/>
</dbReference>
<dbReference type="HAMAP" id="MF_03116">
    <property type="entry name" value="Salvage_MtnB_euk"/>
    <property type="match status" value="1"/>
</dbReference>
<evidence type="ECO:0000256" key="1">
    <source>
        <dbReference type="ARBA" id="ARBA00006274"/>
    </source>
</evidence>
<comment type="similarity">
    <text evidence="9">Belongs to the aldolase class II family. MtnB subfamily.</text>
</comment>
<evidence type="ECO:0000256" key="7">
    <source>
        <dbReference type="ARBA" id="ARBA00023239"/>
    </source>
</evidence>
<feature type="active site" description="Proton donor/acceptor" evidence="9">
    <location>
        <position position="141"/>
    </location>
</feature>